<feature type="transmembrane region" description="Helical" evidence="1">
    <location>
        <begin position="203"/>
        <end position="223"/>
    </location>
</feature>
<accession>A0ABQ9F9I8</accession>
<keyword evidence="1" id="KW-1133">Transmembrane helix</keyword>
<evidence type="ECO:0008006" key="4">
    <source>
        <dbReference type="Google" id="ProtNLM"/>
    </source>
</evidence>
<comment type="caution">
    <text evidence="2">The sequence shown here is derived from an EMBL/GenBank/DDBJ whole genome shotgun (WGS) entry which is preliminary data.</text>
</comment>
<name>A0ABQ9F9I8_TEGGR</name>
<feature type="transmembrane region" description="Helical" evidence="1">
    <location>
        <begin position="92"/>
        <end position="115"/>
    </location>
</feature>
<dbReference type="Proteomes" id="UP001217089">
    <property type="component" value="Unassembled WGS sequence"/>
</dbReference>
<gene>
    <name evidence="2" type="ORF">KUTeg_010328</name>
</gene>
<keyword evidence="3" id="KW-1185">Reference proteome</keyword>
<feature type="transmembrane region" description="Helical" evidence="1">
    <location>
        <begin position="65"/>
        <end position="85"/>
    </location>
</feature>
<protein>
    <recommendedName>
        <fullName evidence="4">DUF5009 domain-containing protein</fullName>
    </recommendedName>
</protein>
<evidence type="ECO:0000313" key="3">
    <source>
        <dbReference type="Proteomes" id="UP001217089"/>
    </source>
</evidence>
<evidence type="ECO:0000313" key="2">
    <source>
        <dbReference type="EMBL" id="KAJ8312955.1"/>
    </source>
</evidence>
<keyword evidence="1" id="KW-0472">Membrane</keyword>
<feature type="transmembrane region" description="Helical" evidence="1">
    <location>
        <begin position="127"/>
        <end position="147"/>
    </location>
</feature>
<organism evidence="2 3">
    <name type="scientific">Tegillarca granosa</name>
    <name type="common">Malaysian cockle</name>
    <name type="synonym">Anadara granosa</name>
    <dbReference type="NCBI Taxonomy" id="220873"/>
    <lineage>
        <taxon>Eukaryota</taxon>
        <taxon>Metazoa</taxon>
        <taxon>Spiralia</taxon>
        <taxon>Lophotrochozoa</taxon>
        <taxon>Mollusca</taxon>
        <taxon>Bivalvia</taxon>
        <taxon>Autobranchia</taxon>
        <taxon>Pteriomorphia</taxon>
        <taxon>Arcoida</taxon>
        <taxon>Arcoidea</taxon>
        <taxon>Arcidae</taxon>
        <taxon>Tegillarca</taxon>
    </lineage>
</organism>
<proteinExistence type="predicted"/>
<reference evidence="2 3" key="1">
    <citation type="submission" date="2022-12" db="EMBL/GenBank/DDBJ databases">
        <title>Chromosome-level genome of Tegillarca granosa.</title>
        <authorList>
            <person name="Kim J."/>
        </authorList>
    </citation>
    <scope>NUCLEOTIDE SEQUENCE [LARGE SCALE GENOMIC DNA]</scope>
    <source>
        <strain evidence="2">Teg-2019</strain>
        <tissue evidence="2">Adductor muscle</tissue>
    </source>
</reference>
<feature type="transmembrane region" description="Helical" evidence="1">
    <location>
        <begin position="6"/>
        <end position="23"/>
    </location>
</feature>
<sequence>MADTSDYVRGGLFIVAFLLTGIWDLKRWFMADLVFTSMSGLYIYINPTWSINLQTKGIKVDDLHGHLNRVFAAFLIGPVLIWLFCRKSKDRLIISAMLQSRTLSILLLIVVMSFGQLSYGKIFSDKHFWFGFLGNILWWLANVIQLIKNDQGPIKVNMLRGVALTIISRLNLIFLTLGAITYLTSPEQTIEFVKNKKLDNYHIHTARAIGAMMTGLVVFSWYIPRFKEKKSIRVVFLGQLLVSA</sequence>
<dbReference type="EMBL" id="JARBDR010000440">
    <property type="protein sequence ID" value="KAJ8312955.1"/>
    <property type="molecule type" value="Genomic_DNA"/>
</dbReference>
<keyword evidence="1" id="KW-0812">Transmembrane</keyword>
<evidence type="ECO:0000256" key="1">
    <source>
        <dbReference type="SAM" id="Phobius"/>
    </source>
</evidence>
<feature type="transmembrane region" description="Helical" evidence="1">
    <location>
        <begin position="159"/>
        <end position="183"/>
    </location>
</feature>